<keyword evidence="3" id="KW-1185">Reference proteome</keyword>
<dbReference type="InterPro" id="IPR029044">
    <property type="entry name" value="Nucleotide-diphossugar_trans"/>
</dbReference>
<feature type="domain" description="Glycosyltransferase 2-like" evidence="1">
    <location>
        <begin position="14"/>
        <end position="146"/>
    </location>
</feature>
<evidence type="ECO:0000313" key="3">
    <source>
        <dbReference type="Proteomes" id="UP000004679"/>
    </source>
</evidence>
<dbReference type="EMBL" id="GG657907">
    <property type="protein sequence ID" value="EEF78423.1"/>
    <property type="molecule type" value="Genomic_DNA"/>
</dbReference>
<dbReference type="PANTHER" id="PTHR22916">
    <property type="entry name" value="GLYCOSYLTRANSFERASE"/>
    <property type="match status" value="1"/>
</dbReference>
<dbReference type="RefSeq" id="WP_008292321.1">
    <property type="nucleotide sequence ID" value="NZ_GG657907.1"/>
</dbReference>
<dbReference type="Proteomes" id="UP000004679">
    <property type="component" value="Unassembled WGS sequence"/>
</dbReference>
<evidence type="ECO:0000313" key="2">
    <source>
        <dbReference type="EMBL" id="EEF78423.1"/>
    </source>
</evidence>
<dbReference type="InterPro" id="IPR001173">
    <property type="entry name" value="Glyco_trans_2-like"/>
</dbReference>
<dbReference type="GO" id="GO:0016758">
    <property type="term" value="F:hexosyltransferase activity"/>
    <property type="evidence" value="ECO:0007669"/>
    <property type="project" value="UniProtKB-ARBA"/>
</dbReference>
<organism evidence="2 3">
    <name type="scientific">Methylophaga thiooxydans DMS010</name>
    <dbReference type="NCBI Taxonomy" id="637616"/>
    <lineage>
        <taxon>Bacteria</taxon>
        <taxon>Pseudomonadati</taxon>
        <taxon>Pseudomonadota</taxon>
        <taxon>Gammaproteobacteria</taxon>
        <taxon>Thiotrichales</taxon>
        <taxon>Piscirickettsiaceae</taxon>
        <taxon>Methylophaga</taxon>
    </lineage>
</organism>
<accession>C0N9X3</accession>
<keyword evidence="2" id="KW-0808">Transferase</keyword>
<evidence type="ECO:0000259" key="1">
    <source>
        <dbReference type="Pfam" id="PF00535"/>
    </source>
</evidence>
<dbReference type="HOGENOM" id="CLU_025996_4_4_6"/>
<protein>
    <submittedName>
        <fullName evidence="2">Glycosyl transferase, group 2 family protein</fullName>
    </submittedName>
</protein>
<proteinExistence type="predicted"/>
<dbReference type="SUPFAM" id="SSF53448">
    <property type="entry name" value="Nucleotide-diphospho-sugar transferases"/>
    <property type="match status" value="1"/>
</dbReference>
<dbReference type="PANTHER" id="PTHR22916:SF3">
    <property type="entry name" value="UDP-GLCNAC:BETAGAL BETA-1,3-N-ACETYLGLUCOSAMINYLTRANSFERASE-LIKE PROTEIN 1"/>
    <property type="match status" value="1"/>
</dbReference>
<gene>
    <name evidence="2" type="ORF">MDMS009_2967</name>
</gene>
<dbReference type="AlphaFoldDB" id="C0N9X3"/>
<name>C0N9X3_9GAMM</name>
<sequence length="303" mass="35668">MATWQEDIDKPVVSICCITYNHEPYIEDALKGFLIQETDFPYEILIHDDASLHRTTKIIREYESKYPKLIKPIYQVENQYSSGKRALQIITPHSKGKYIAFCEGDDYWADPKKLQIQVDFLEKNPDYVISGHDACIVDGVGNLLKESKLPQRHKRDYSPEDLQKGKAWILTLSWVYRNVVKEYAPERLMVKNGDKFFTSVIGQYGMSHYHSEIQPAAYRAHGGGVWSSSSDVEKLHSLMFTYYWLSRYYSRKGDNWLKRYFWGLFIRKAIEATELSSLIKEVFIRLSFAREIRFLVRRLLKRH</sequence>
<reference evidence="2 3" key="1">
    <citation type="journal article" date="2011" name="J. Bacteriol.">
        <title>Draft genome sequence of the chemolithoheterotrophic, halophilic methylotroph Methylophaga thiooxydans DMS010.</title>
        <authorList>
            <person name="Boden R."/>
            <person name="Ferriera S."/>
            <person name="Johnson J."/>
            <person name="Kelly D.P."/>
            <person name="Murrell J.C."/>
            <person name="Schafer H."/>
        </authorList>
    </citation>
    <scope>NUCLEOTIDE SEQUENCE [LARGE SCALE GENOMIC DNA]</scope>
    <source>
        <strain evidence="2 3">DMS010</strain>
    </source>
</reference>
<dbReference type="Pfam" id="PF00535">
    <property type="entry name" value="Glycos_transf_2"/>
    <property type="match status" value="1"/>
</dbReference>
<dbReference type="Gene3D" id="3.90.550.10">
    <property type="entry name" value="Spore Coat Polysaccharide Biosynthesis Protein SpsA, Chain A"/>
    <property type="match status" value="1"/>
</dbReference>